<keyword evidence="3" id="KW-1185">Reference proteome</keyword>
<comment type="caution">
    <text evidence="2">The sequence shown here is derived from an EMBL/GenBank/DDBJ whole genome shotgun (WGS) entry which is preliminary data.</text>
</comment>
<reference evidence="2 3" key="1">
    <citation type="submission" date="2024-01" db="EMBL/GenBank/DDBJ databases">
        <title>Genome assemblies of Stephania.</title>
        <authorList>
            <person name="Yang L."/>
        </authorList>
    </citation>
    <scope>NUCLEOTIDE SEQUENCE [LARGE SCALE GENOMIC DNA]</scope>
    <source>
        <strain evidence="2">JXDWG</strain>
        <tissue evidence="2">Leaf</tissue>
    </source>
</reference>
<gene>
    <name evidence="2" type="ORF">Scep_003049</name>
</gene>
<protein>
    <submittedName>
        <fullName evidence="2">Uncharacterized protein</fullName>
    </submittedName>
</protein>
<sequence length="132" mass="14983">MPPAAEDVEITFTTSRSRTTTPDGNGNPSKKKKKVSIDTYPANQMVVAAQVVASEISKESKALNTEHEMRVSFFAAMGEVKELNDVEKAIYGRKIMARVEHMTVFVNLKPELRHNWVHAMFDYVYEICKNNF</sequence>
<name>A0AAP0Q5K5_9MAGN</name>
<feature type="region of interest" description="Disordered" evidence="1">
    <location>
        <begin position="1"/>
        <end position="35"/>
    </location>
</feature>
<organism evidence="2 3">
    <name type="scientific">Stephania cephalantha</name>
    <dbReference type="NCBI Taxonomy" id="152367"/>
    <lineage>
        <taxon>Eukaryota</taxon>
        <taxon>Viridiplantae</taxon>
        <taxon>Streptophyta</taxon>
        <taxon>Embryophyta</taxon>
        <taxon>Tracheophyta</taxon>
        <taxon>Spermatophyta</taxon>
        <taxon>Magnoliopsida</taxon>
        <taxon>Ranunculales</taxon>
        <taxon>Menispermaceae</taxon>
        <taxon>Menispermoideae</taxon>
        <taxon>Cissampelideae</taxon>
        <taxon>Stephania</taxon>
    </lineage>
</organism>
<evidence type="ECO:0000256" key="1">
    <source>
        <dbReference type="SAM" id="MobiDB-lite"/>
    </source>
</evidence>
<accession>A0AAP0Q5K5</accession>
<proteinExistence type="predicted"/>
<dbReference type="Proteomes" id="UP001419268">
    <property type="component" value="Unassembled WGS sequence"/>
</dbReference>
<evidence type="ECO:0000313" key="3">
    <source>
        <dbReference type="Proteomes" id="UP001419268"/>
    </source>
</evidence>
<dbReference type="EMBL" id="JBBNAG010000001">
    <property type="protein sequence ID" value="KAK9167858.1"/>
    <property type="molecule type" value="Genomic_DNA"/>
</dbReference>
<dbReference type="AlphaFoldDB" id="A0AAP0Q5K5"/>
<feature type="compositionally biased region" description="Low complexity" evidence="1">
    <location>
        <begin position="11"/>
        <end position="21"/>
    </location>
</feature>
<evidence type="ECO:0000313" key="2">
    <source>
        <dbReference type="EMBL" id="KAK9167858.1"/>
    </source>
</evidence>